<reference evidence="2 3" key="1">
    <citation type="submission" date="2015-12" db="EMBL/GenBank/DDBJ databases">
        <title>Draft genome sequence of Mesorhizobium sp. UFLA 01-765, a multitolerant efficient symbiont and plant-growth promoting strain isolated from Zn-mining soil using Leucaena leucocephala as a trap plant.</title>
        <authorList>
            <person name="Rangel W.M."/>
            <person name="Thijs S."/>
            <person name="Longatti S.M."/>
            <person name="Moreira F.M."/>
            <person name="Weyens N."/>
            <person name="Vangronsveld J."/>
            <person name="Van Hamme J.D."/>
            <person name="Bottos E.M."/>
            <person name="Rineau F."/>
        </authorList>
    </citation>
    <scope>NUCLEOTIDE SEQUENCE [LARGE SCALE GENOMIC DNA]</scope>
    <source>
        <strain evidence="2 3">UFLA 01-765</strain>
    </source>
</reference>
<dbReference type="Pfam" id="PF03992">
    <property type="entry name" value="ABM"/>
    <property type="match status" value="1"/>
</dbReference>
<dbReference type="Proteomes" id="UP000053176">
    <property type="component" value="Unassembled WGS sequence"/>
</dbReference>
<name>A0A101KQM2_RHILI</name>
<dbReference type="Gene3D" id="3.30.70.100">
    <property type="match status" value="1"/>
</dbReference>
<evidence type="ECO:0000313" key="3">
    <source>
        <dbReference type="Proteomes" id="UP000053176"/>
    </source>
</evidence>
<sequence length="108" mass="11908">MEEFMTETLEIVSFRLKPEATADFVAQNGVVTDWLARQPGFLSRHLGERDDGSWVDVVRWQSLEQAQAAAQRIMAEIGDCEAMQAIEPASVSMSHAAVALSRFEPSGP</sequence>
<accession>A0A101KQM2</accession>
<comment type="caution">
    <text evidence="2">The sequence shown here is derived from an EMBL/GenBank/DDBJ whole genome shotgun (WGS) entry which is preliminary data.</text>
</comment>
<evidence type="ECO:0000259" key="1">
    <source>
        <dbReference type="Pfam" id="PF03992"/>
    </source>
</evidence>
<protein>
    <recommendedName>
        <fullName evidence="1">ABM domain-containing protein</fullName>
    </recommendedName>
</protein>
<dbReference type="InterPro" id="IPR007138">
    <property type="entry name" value="ABM_dom"/>
</dbReference>
<dbReference type="SUPFAM" id="SSF54909">
    <property type="entry name" value="Dimeric alpha+beta barrel"/>
    <property type="match status" value="1"/>
</dbReference>
<evidence type="ECO:0000313" key="2">
    <source>
        <dbReference type="EMBL" id="KUM25225.1"/>
    </source>
</evidence>
<proteinExistence type="predicted"/>
<dbReference type="AlphaFoldDB" id="A0A101KQM2"/>
<gene>
    <name evidence="2" type="ORF">AU467_04480</name>
</gene>
<organism evidence="2 3">
    <name type="scientific">Rhizobium loti</name>
    <name type="common">Mesorhizobium loti</name>
    <dbReference type="NCBI Taxonomy" id="381"/>
    <lineage>
        <taxon>Bacteria</taxon>
        <taxon>Pseudomonadati</taxon>
        <taxon>Pseudomonadota</taxon>
        <taxon>Alphaproteobacteria</taxon>
        <taxon>Hyphomicrobiales</taxon>
        <taxon>Phyllobacteriaceae</taxon>
        <taxon>Mesorhizobium</taxon>
    </lineage>
</organism>
<dbReference type="EMBL" id="LPWA01000120">
    <property type="protein sequence ID" value="KUM25225.1"/>
    <property type="molecule type" value="Genomic_DNA"/>
</dbReference>
<feature type="domain" description="ABM" evidence="1">
    <location>
        <begin position="11"/>
        <end position="71"/>
    </location>
</feature>
<dbReference type="InterPro" id="IPR011008">
    <property type="entry name" value="Dimeric_a/b-barrel"/>
</dbReference>